<dbReference type="InterPro" id="IPR028098">
    <property type="entry name" value="Glyco_trans_4-like_N"/>
</dbReference>
<feature type="domain" description="Glycosyltransferase subfamily 4-like N-terminal" evidence="3">
    <location>
        <begin position="22"/>
        <end position="179"/>
    </location>
</feature>
<evidence type="ECO:0000313" key="5">
    <source>
        <dbReference type="Proteomes" id="UP000178099"/>
    </source>
</evidence>
<dbReference type="Proteomes" id="UP000178099">
    <property type="component" value="Unassembled WGS sequence"/>
</dbReference>
<dbReference type="Pfam" id="PF00534">
    <property type="entry name" value="Glycos_transf_1"/>
    <property type="match status" value="2"/>
</dbReference>
<feature type="domain" description="Glycosyltransferase subfamily 4-like N-terminal" evidence="3">
    <location>
        <begin position="434"/>
        <end position="554"/>
    </location>
</feature>
<dbReference type="GO" id="GO:0016757">
    <property type="term" value="F:glycosyltransferase activity"/>
    <property type="evidence" value="ECO:0007669"/>
    <property type="project" value="InterPro"/>
</dbReference>
<evidence type="ECO:0000256" key="1">
    <source>
        <dbReference type="ARBA" id="ARBA00022679"/>
    </source>
</evidence>
<dbReference type="SUPFAM" id="SSF53756">
    <property type="entry name" value="UDP-Glycosyltransferase/glycogen phosphorylase"/>
    <property type="match status" value="2"/>
</dbReference>
<dbReference type="EMBL" id="MHLN01000002">
    <property type="protein sequence ID" value="OGZ12748.1"/>
    <property type="molecule type" value="Genomic_DNA"/>
</dbReference>
<dbReference type="AlphaFoldDB" id="A0A1G2DIW5"/>
<proteinExistence type="predicted"/>
<sequence>MKIVYITNARFPTRKAYGINVVKTCEALAHAGAEVTLLAPSYRRDKLNDGISCFSADNTFTTHSIAPYIDAVVLGWFGFWINRVVFVAHILCAKEIGKTKEKIILTRDELSGWALTLLGHDVFYDLHGFPAHKKWLWARIVRGMTGIIVTSHSKIDRCTHLLGISREKIAVAPNGFDPALFDFDTEKSVLKEKLDLPKDKHIIMYTGGLYDWKGIFVLAEASALFPDLHFVFIGGMPWDVLSFTKKYSERRNIIIRGYEPHNKIPLYLRAADVLVLPNSRVSKDKIFSAHSEADTSPIKLFEYMASGTPIVASDLPSIREILNKKNAILVKPDDAVALGSGITVALQNRALSHTVSEQALLESKNYTWRKRAETILCFMVKRVSEKKEYMRIGIVLHPYDEERPAGLGRSILEITRSLLSFDEKNEYIIFLKHAPREKLRFPGNNWRIEILGGGVFWLDALPRAQKADVYIFNTPRTPFLSHQKKSIVIAHDFAYRYLQADTLRQWAINTILSWYQGRSLRRARHIIAVSEATKKDIIAFYGIRSEKISVVYQGFSHICDLSGKPVPLPEKFFLFVGVLKQRKNVENAIKAFIQFHTQNRDYHLVIVGSGEGEYARKSKYLAGQSAAAAHIHFLGFLTDNELAYVYKRATVFLFPSLIEGFGFPVLEAMDCGIPVITSKTFSLPEVGGDAALLINPLDVNEISSAMEKLIHNPGLQKNCILMGKEYVAKFSWEKAARQIHAIIASLYD</sequence>
<dbReference type="Gene3D" id="3.40.50.2000">
    <property type="entry name" value="Glycogen Phosphorylase B"/>
    <property type="match status" value="4"/>
</dbReference>
<dbReference type="PANTHER" id="PTHR46401:SF2">
    <property type="entry name" value="GLYCOSYLTRANSFERASE WBBK-RELATED"/>
    <property type="match status" value="1"/>
</dbReference>
<comment type="caution">
    <text evidence="4">The sequence shown here is derived from an EMBL/GenBank/DDBJ whole genome shotgun (WGS) entry which is preliminary data.</text>
</comment>
<dbReference type="GO" id="GO:0009103">
    <property type="term" value="P:lipopolysaccharide biosynthetic process"/>
    <property type="evidence" value="ECO:0007669"/>
    <property type="project" value="TreeGrafter"/>
</dbReference>
<evidence type="ECO:0000313" key="4">
    <source>
        <dbReference type="EMBL" id="OGZ12748.1"/>
    </source>
</evidence>
<organism evidence="4 5">
    <name type="scientific">Candidatus Lloydbacteria bacterium RIFCSPHIGHO2_02_FULL_51_22</name>
    <dbReference type="NCBI Taxonomy" id="1798663"/>
    <lineage>
        <taxon>Bacteria</taxon>
        <taxon>Candidatus Lloydiibacteriota</taxon>
    </lineage>
</organism>
<dbReference type="FunFam" id="3.40.50.2000:FF:000119">
    <property type="entry name" value="Glycosyl transferase group 1"/>
    <property type="match status" value="1"/>
</dbReference>
<protein>
    <recommendedName>
        <fullName evidence="6">Glycosyl transferase family 1 domain-containing protein</fullName>
    </recommendedName>
</protein>
<evidence type="ECO:0000259" key="3">
    <source>
        <dbReference type="Pfam" id="PF13439"/>
    </source>
</evidence>
<dbReference type="CDD" id="cd03809">
    <property type="entry name" value="GT4_MtfB-like"/>
    <property type="match status" value="1"/>
</dbReference>
<evidence type="ECO:0000259" key="2">
    <source>
        <dbReference type="Pfam" id="PF00534"/>
    </source>
</evidence>
<keyword evidence="1" id="KW-0808">Transferase</keyword>
<accession>A0A1G2DIW5</accession>
<feature type="domain" description="Glycosyl transferase family 1" evidence="2">
    <location>
        <begin position="567"/>
        <end position="721"/>
    </location>
</feature>
<evidence type="ECO:0008006" key="6">
    <source>
        <dbReference type="Google" id="ProtNLM"/>
    </source>
</evidence>
<dbReference type="Pfam" id="PF13439">
    <property type="entry name" value="Glyco_transf_4"/>
    <property type="match status" value="2"/>
</dbReference>
<dbReference type="InterPro" id="IPR001296">
    <property type="entry name" value="Glyco_trans_1"/>
</dbReference>
<name>A0A1G2DIW5_9BACT</name>
<dbReference type="PANTHER" id="PTHR46401">
    <property type="entry name" value="GLYCOSYLTRANSFERASE WBBK-RELATED"/>
    <property type="match status" value="1"/>
</dbReference>
<dbReference type="CDD" id="cd03801">
    <property type="entry name" value="GT4_PimA-like"/>
    <property type="match status" value="1"/>
</dbReference>
<gene>
    <name evidence="4" type="ORF">A3D67_02980</name>
</gene>
<feature type="domain" description="Glycosyl transferase family 1" evidence="2">
    <location>
        <begin position="190"/>
        <end position="359"/>
    </location>
</feature>
<reference evidence="4 5" key="1">
    <citation type="journal article" date="2016" name="Nat. Commun.">
        <title>Thousands of microbial genomes shed light on interconnected biogeochemical processes in an aquifer system.</title>
        <authorList>
            <person name="Anantharaman K."/>
            <person name="Brown C.T."/>
            <person name="Hug L.A."/>
            <person name="Sharon I."/>
            <person name="Castelle C.J."/>
            <person name="Probst A.J."/>
            <person name="Thomas B.C."/>
            <person name="Singh A."/>
            <person name="Wilkins M.J."/>
            <person name="Karaoz U."/>
            <person name="Brodie E.L."/>
            <person name="Williams K.H."/>
            <person name="Hubbard S.S."/>
            <person name="Banfield J.F."/>
        </authorList>
    </citation>
    <scope>NUCLEOTIDE SEQUENCE [LARGE SCALE GENOMIC DNA]</scope>
</reference>